<keyword evidence="2" id="KW-1185">Reference proteome</keyword>
<dbReference type="AlphaFoldDB" id="A0A2S7KSK2"/>
<proteinExistence type="predicted"/>
<evidence type="ECO:0000313" key="1">
    <source>
        <dbReference type="EMBL" id="PQB05587.1"/>
    </source>
</evidence>
<protein>
    <recommendedName>
        <fullName evidence="3">DUF4136 domain-containing protein</fullName>
    </recommendedName>
</protein>
<gene>
    <name evidence="1" type="ORF">BST85_12275</name>
</gene>
<dbReference type="PROSITE" id="PS51257">
    <property type="entry name" value="PROKAR_LIPOPROTEIN"/>
    <property type="match status" value="1"/>
</dbReference>
<dbReference type="OrthoDB" id="1454323at2"/>
<name>A0A2S7KSK2_9FLAO</name>
<evidence type="ECO:0008006" key="3">
    <source>
        <dbReference type="Google" id="ProtNLM"/>
    </source>
</evidence>
<organism evidence="1 2">
    <name type="scientific">Aureitalea marina</name>
    <dbReference type="NCBI Taxonomy" id="930804"/>
    <lineage>
        <taxon>Bacteria</taxon>
        <taxon>Pseudomonadati</taxon>
        <taxon>Bacteroidota</taxon>
        <taxon>Flavobacteriia</taxon>
        <taxon>Flavobacteriales</taxon>
        <taxon>Flavobacteriaceae</taxon>
        <taxon>Aureitalea</taxon>
    </lineage>
</organism>
<accession>A0A2S7KSK2</accession>
<dbReference type="RefSeq" id="WP_104813533.1">
    <property type="nucleotide sequence ID" value="NZ_MQUB01000001.1"/>
</dbReference>
<comment type="caution">
    <text evidence="1">The sequence shown here is derived from an EMBL/GenBank/DDBJ whole genome shotgun (WGS) entry which is preliminary data.</text>
</comment>
<reference evidence="1 2" key="1">
    <citation type="submission" date="2016-11" db="EMBL/GenBank/DDBJ databases">
        <title>Trade-off between light-utilization and light-protection in marine flavobacteria.</title>
        <authorList>
            <person name="Kumagai Y."/>
        </authorList>
    </citation>
    <scope>NUCLEOTIDE SEQUENCE [LARGE SCALE GENOMIC DNA]</scope>
    <source>
        <strain evidence="1 2">NBRC 107741</strain>
    </source>
</reference>
<sequence length="223" mass="24360">MKSIKKLLLLSLFIVGLIGCSGVKVLDSWKGENAATLKSKNTLVIARTNNQQARIAFEEAIANKLRAAGVPATESYKKIPTLNVEKKLTEADVAEAKRKIEAAGYHGVVISVMKDKKLTVQRNSDGGYYAGATYGVTEPFYSASFYGYYAYPGSYYMQYGGNYVPETVTTQESVTYVLETLFYNLDEPEEKQLLAVVTSSLEDPEGASATAKIYANKIASALK</sequence>
<evidence type="ECO:0000313" key="2">
    <source>
        <dbReference type="Proteomes" id="UP000239800"/>
    </source>
</evidence>
<dbReference type="Proteomes" id="UP000239800">
    <property type="component" value="Unassembled WGS sequence"/>
</dbReference>
<dbReference type="EMBL" id="MQUB01000001">
    <property type="protein sequence ID" value="PQB05587.1"/>
    <property type="molecule type" value="Genomic_DNA"/>
</dbReference>